<dbReference type="EnsemblProtists" id="EKX42316">
    <property type="protein sequence ID" value="EKX42316"/>
    <property type="gene ID" value="GUITHDRAFT_111592"/>
</dbReference>
<evidence type="ECO:0000313" key="7">
    <source>
        <dbReference type="EnsemblProtists" id="EKX42316"/>
    </source>
</evidence>
<evidence type="ECO:0000256" key="2">
    <source>
        <dbReference type="SAM" id="MobiDB-lite"/>
    </source>
</evidence>
<feature type="disulfide bond" evidence="1">
    <location>
        <begin position="374"/>
        <end position="389"/>
    </location>
</feature>
<gene>
    <name evidence="6" type="ORF">GUITHDRAFT_111592</name>
</gene>
<feature type="signal peptide" evidence="4">
    <location>
        <begin position="1"/>
        <end position="22"/>
    </location>
</feature>
<sequence length="563" mass="59614">MKDVRSLLLVTLVLHSAEILSAGTYDTLHHSLVLEMLINDASKGSELAARAMEWSASVTLDGHNMQHVVEESTVRREFAVRRMYRDVFFQCAISNVKVVVNEAAVPHTQEVLSSNDNPGLSVCRLAIDAWPEDVVAIRDLNIKISYTLEFGVHGMKDGTFMSAIALPSCSFSYCPTYTSVKVVFLVPGLVKADCYAAKPAGQLLPADASGIPTTVETLADQSGQVTVTQSLAMEPATPPSPVSPWQTPPPLWIALVGQSSTVKGSTTWCFNPGSGLIAIADGHDGRNAGGGGGGQSGSSGPQQSTQSGPGGNAQTSSSPSGTSGTDCSPCPTGQYALQTCSQLVSRICTACASCNPGMYRRGCGGSEAGECVPCPSGSFASNSAYRTECSPCRACGREEYARGECTTTTDSVCAACSSLTCEARKVRRGCGLGEQGECETDWDAVFNAFVNSTIASGRDAQRALGAIPGDNSRRSNFWREFVAAINSWLLPMLLFICFFLLICSIYFCCFAPARRISSRTSPPYSKYGTTASFRLPLSGYKEETAVSVTVLDQVPLSAHEGAL</sequence>
<accession>L1J1E1</accession>
<feature type="disulfide bond" evidence="1">
    <location>
        <begin position="395"/>
        <end position="413"/>
    </location>
</feature>
<dbReference type="AlphaFoldDB" id="L1J1E1"/>
<dbReference type="CDD" id="cd00185">
    <property type="entry name" value="TNFRSF"/>
    <property type="match status" value="1"/>
</dbReference>
<dbReference type="Pfam" id="PF00020">
    <property type="entry name" value="TNFR_c6"/>
    <property type="match status" value="1"/>
</dbReference>
<feature type="domain" description="TNFR-Cys" evidence="5">
    <location>
        <begin position="373"/>
        <end position="413"/>
    </location>
</feature>
<reference evidence="8" key="2">
    <citation type="submission" date="2012-11" db="EMBL/GenBank/DDBJ databases">
        <authorList>
            <person name="Kuo A."/>
            <person name="Curtis B.A."/>
            <person name="Tanifuji G."/>
            <person name="Burki F."/>
            <person name="Gruber A."/>
            <person name="Irimia M."/>
            <person name="Maruyama S."/>
            <person name="Arias M.C."/>
            <person name="Ball S.G."/>
            <person name="Gile G.H."/>
            <person name="Hirakawa Y."/>
            <person name="Hopkins J.F."/>
            <person name="Rensing S.A."/>
            <person name="Schmutz J."/>
            <person name="Symeonidi A."/>
            <person name="Elias M."/>
            <person name="Eveleigh R.J."/>
            <person name="Herman E.K."/>
            <person name="Klute M.J."/>
            <person name="Nakayama T."/>
            <person name="Obornik M."/>
            <person name="Reyes-Prieto A."/>
            <person name="Armbrust E.V."/>
            <person name="Aves S.J."/>
            <person name="Beiko R.G."/>
            <person name="Coutinho P."/>
            <person name="Dacks J.B."/>
            <person name="Durnford D.G."/>
            <person name="Fast N.M."/>
            <person name="Green B.R."/>
            <person name="Grisdale C."/>
            <person name="Hempe F."/>
            <person name="Henrissat B."/>
            <person name="Hoppner M.P."/>
            <person name="Ishida K.-I."/>
            <person name="Kim E."/>
            <person name="Koreny L."/>
            <person name="Kroth P.G."/>
            <person name="Liu Y."/>
            <person name="Malik S.-B."/>
            <person name="Maier U.G."/>
            <person name="McRose D."/>
            <person name="Mock T."/>
            <person name="Neilson J.A."/>
            <person name="Onodera N.T."/>
            <person name="Poole A.M."/>
            <person name="Pritham E.J."/>
            <person name="Richards T.A."/>
            <person name="Rocap G."/>
            <person name="Roy S.W."/>
            <person name="Sarai C."/>
            <person name="Schaack S."/>
            <person name="Shirato S."/>
            <person name="Slamovits C.H."/>
            <person name="Spencer D.F."/>
            <person name="Suzuki S."/>
            <person name="Worden A.Z."/>
            <person name="Zauner S."/>
            <person name="Barry K."/>
            <person name="Bell C."/>
            <person name="Bharti A.K."/>
            <person name="Crow J.A."/>
            <person name="Grimwood J."/>
            <person name="Kramer R."/>
            <person name="Lindquist E."/>
            <person name="Lucas S."/>
            <person name="Salamov A."/>
            <person name="McFadden G.I."/>
            <person name="Lane C.E."/>
            <person name="Keeling P.J."/>
            <person name="Gray M.W."/>
            <person name="Grigoriev I.V."/>
            <person name="Archibald J.M."/>
        </authorList>
    </citation>
    <scope>NUCLEOTIDE SEQUENCE</scope>
    <source>
        <strain evidence="8">CCMP2712</strain>
    </source>
</reference>
<keyword evidence="3" id="KW-1133">Transmembrane helix</keyword>
<dbReference type="PROSITE" id="PS50050">
    <property type="entry name" value="TNFR_NGFR_2"/>
    <property type="match status" value="2"/>
</dbReference>
<reference evidence="6 8" key="1">
    <citation type="journal article" date="2012" name="Nature">
        <title>Algal genomes reveal evolutionary mosaicism and the fate of nucleomorphs.</title>
        <authorList>
            <consortium name="DOE Joint Genome Institute"/>
            <person name="Curtis B.A."/>
            <person name="Tanifuji G."/>
            <person name="Burki F."/>
            <person name="Gruber A."/>
            <person name="Irimia M."/>
            <person name="Maruyama S."/>
            <person name="Arias M.C."/>
            <person name="Ball S.G."/>
            <person name="Gile G.H."/>
            <person name="Hirakawa Y."/>
            <person name="Hopkins J.F."/>
            <person name="Kuo A."/>
            <person name="Rensing S.A."/>
            <person name="Schmutz J."/>
            <person name="Symeonidi A."/>
            <person name="Elias M."/>
            <person name="Eveleigh R.J."/>
            <person name="Herman E.K."/>
            <person name="Klute M.J."/>
            <person name="Nakayama T."/>
            <person name="Obornik M."/>
            <person name="Reyes-Prieto A."/>
            <person name="Armbrust E.V."/>
            <person name="Aves S.J."/>
            <person name="Beiko R.G."/>
            <person name="Coutinho P."/>
            <person name="Dacks J.B."/>
            <person name="Durnford D.G."/>
            <person name="Fast N.M."/>
            <person name="Green B.R."/>
            <person name="Grisdale C.J."/>
            <person name="Hempel F."/>
            <person name="Henrissat B."/>
            <person name="Hoppner M.P."/>
            <person name="Ishida K."/>
            <person name="Kim E."/>
            <person name="Koreny L."/>
            <person name="Kroth P.G."/>
            <person name="Liu Y."/>
            <person name="Malik S.B."/>
            <person name="Maier U.G."/>
            <person name="McRose D."/>
            <person name="Mock T."/>
            <person name="Neilson J.A."/>
            <person name="Onodera N.T."/>
            <person name="Poole A.M."/>
            <person name="Pritham E.J."/>
            <person name="Richards T.A."/>
            <person name="Rocap G."/>
            <person name="Roy S.W."/>
            <person name="Sarai C."/>
            <person name="Schaack S."/>
            <person name="Shirato S."/>
            <person name="Slamovits C.H."/>
            <person name="Spencer D.F."/>
            <person name="Suzuki S."/>
            <person name="Worden A.Z."/>
            <person name="Zauner S."/>
            <person name="Barry K."/>
            <person name="Bell C."/>
            <person name="Bharti A.K."/>
            <person name="Crow J.A."/>
            <person name="Grimwood J."/>
            <person name="Kramer R."/>
            <person name="Lindquist E."/>
            <person name="Lucas S."/>
            <person name="Salamov A."/>
            <person name="McFadden G.I."/>
            <person name="Lane C.E."/>
            <person name="Keeling P.J."/>
            <person name="Gray M.W."/>
            <person name="Grigoriev I.V."/>
            <person name="Archibald J.M."/>
        </authorList>
    </citation>
    <scope>NUCLEOTIDE SEQUENCE</scope>
    <source>
        <strain evidence="6 8">CCMP2712</strain>
    </source>
</reference>
<name>L1J1E1_GUITC</name>
<evidence type="ECO:0000259" key="5">
    <source>
        <dbReference type="PROSITE" id="PS50050"/>
    </source>
</evidence>
<feature type="compositionally biased region" description="Gly residues" evidence="2">
    <location>
        <begin position="287"/>
        <end position="297"/>
    </location>
</feature>
<proteinExistence type="predicted"/>
<feature type="disulfide bond" evidence="1">
    <location>
        <begin position="392"/>
        <end position="405"/>
    </location>
</feature>
<dbReference type="Gene3D" id="2.10.50.10">
    <property type="entry name" value="Tumor Necrosis Factor Receptor, subunit A, domain 2"/>
    <property type="match status" value="1"/>
</dbReference>
<dbReference type="PROSITE" id="PS00652">
    <property type="entry name" value="TNFR_NGFR_1"/>
    <property type="match status" value="1"/>
</dbReference>
<evidence type="ECO:0000256" key="1">
    <source>
        <dbReference type="PROSITE-ProRule" id="PRU00206"/>
    </source>
</evidence>
<protein>
    <recommendedName>
        <fullName evidence="5">TNFR-Cys domain-containing protein</fullName>
    </recommendedName>
</protein>
<feature type="transmembrane region" description="Helical" evidence="3">
    <location>
        <begin position="488"/>
        <end position="509"/>
    </location>
</feature>
<dbReference type="EMBL" id="JH993017">
    <property type="protein sequence ID" value="EKX42316.1"/>
    <property type="molecule type" value="Genomic_DNA"/>
</dbReference>
<comment type="caution">
    <text evidence="1">Lacks conserved residue(s) required for the propagation of feature annotation.</text>
</comment>
<organism evidence="6">
    <name type="scientific">Guillardia theta (strain CCMP2712)</name>
    <name type="common">Cryptophyte</name>
    <dbReference type="NCBI Taxonomy" id="905079"/>
    <lineage>
        <taxon>Eukaryota</taxon>
        <taxon>Cryptophyceae</taxon>
        <taxon>Pyrenomonadales</taxon>
        <taxon>Geminigeraceae</taxon>
        <taxon>Guillardia</taxon>
    </lineage>
</organism>
<evidence type="ECO:0000313" key="8">
    <source>
        <dbReference type="Proteomes" id="UP000011087"/>
    </source>
</evidence>
<feature type="chain" id="PRO_5008770815" description="TNFR-Cys domain-containing protein" evidence="4">
    <location>
        <begin position="23"/>
        <end position="563"/>
    </location>
</feature>
<feature type="repeat" description="TNFR-Cys" evidence="1">
    <location>
        <begin position="329"/>
        <end position="371"/>
    </location>
</feature>
<feature type="domain" description="TNFR-Cys" evidence="5">
    <location>
        <begin position="329"/>
        <end position="371"/>
    </location>
</feature>
<keyword evidence="4" id="KW-0732">Signal</keyword>
<dbReference type="KEGG" id="gtt:GUITHDRAFT_111592"/>
<dbReference type="HOGENOM" id="CLU_484375_0_0_1"/>
<evidence type="ECO:0000313" key="6">
    <source>
        <dbReference type="EMBL" id="EKX42316.1"/>
    </source>
</evidence>
<feature type="region of interest" description="Disordered" evidence="2">
    <location>
        <begin position="281"/>
        <end position="320"/>
    </location>
</feature>
<keyword evidence="8" id="KW-1185">Reference proteome</keyword>
<evidence type="ECO:0000256" key="4">
    <source>
        <dbReference type="SAM" id="SignalP"/>
    </source>
</evidence>
<keyword evidence="1" id="KW-1015">Disulfide bond</keyword>
<reference evidence="7" key="3">
    <citation type="submission" date="2016-03" db="UniProtKB">
        <authorList>
            <consortium name="EnsemblProtists"/>
        </authorList>
    </citation>
    <scope>IDENTIFICATION</scope>
</reference>
<evidence type="ECO:0000256" key="3">
    <source>
        <dbReference type="SAM" id="Phobius"/>
    </source>
</evidence>
<dbReference type="Proteomes" id="UP000011087">
    <property type="component" value="Unassembled WGS sequence"/>
</dbReference>
<keyword evidence="3" id="KW-0472">Membrane</keyword>
<dbReference type="InterPro" id="IPR001368">
    <property type="entry name" value="TNFR/NGFR_Cys_rich_reg"/>
</dbReference>
<keyword evidence="3" id="KW-0812">Transmembrane</keyword>
<feature type="compositionally biased region" description="Low complexity" evidence="2">
    <location>
        <begin position="298"/>
        <end position="307"/>
    </location>
</feature>
<dbReference type="RefSeq" id="XP_005829296.1">
    <property type="nucleotide sequence ID" value="XM_005829239.1"/>
</dbReference>
<feature type="repeat" description="TNFR-Cys" evidence="1">
    <location>
        <begin position="373"/>
        <end position="413"/>
    </location>
</feature>
<dbReference type="GeneID" id="17298942"/>
<dbReference type="PaxDb" id="55529-EKX42316"/>